<evidence type="ECO:0000313" key="3">
    <source>
        <dbReference type="EMBL" id="ANB14195.1"/>
    </source>
</evidence>
<feature type="domain" description="DUF2264" evidence="1">
    <location>
        <begin position="16"/>
        <end position="360"/>
    </location>
</feature>
<keyword evidence="4" id="KW-1185">Reference proteome</keyword>
<dbReference type="RefSeq" id="XP_018736672.1">
    <property type="nucleotide sequence ID" value="XM_018882279.1"/>
</dbReference>
<dbReference type="KEGG" id="slb:AWJ20_5156"/>
<evidence type="ECO:0000259" key="2">
    <source>
        <dbReference type="Pfam" id="PF20938"/>
    </source>
</evidence>
<dbReference type="Proteomes" id="UP000189580">
    <property type="component" value="Chromosome d"/>
</dbReference>
<dbReference type="AlphaFoldDB" id="A0A167EKV4"/>
<feature type="domain" description="DUF2264" evidence="2">
    <location>
        <begin position="374"/>
        <end position="589"/>
    </location>
</feature>
<dbReference type="Pfam" id="PF20938">
    <property type="entry name" value="DUF2264_C"/>
    <property type="match status" value="1"/>
</dbReference>
<organism evidence="3 4">
    <name type="scientific">Sugiyamaella lignohabitans</name>
    <dbReference type="NCBI Taxonomy" id="796027"/>
    <lineage>
        <taxon>Eukaryota</taxon>
        <taxon>Fungi</taxon>
        <taxon>Dikarya</taxon>
        <taxon>Ascomycota</taxon>
        <taxon>Saccharomycotina</taxon>
        <taxon>Dipodascomycetes</taxon>
        <taxon>Dipodascales</taxon>
        <taxon>Trichomonascaceae</taxon>
        <taxon>Sugiyamaella</taxon>
    </lineage>
</organism>
<dbReference type="InterPro" id="IPR049237">
    <property type="entry name" value="DUF2264_C"/>
</dbReference>
<sequence length="616" mass="69935">MSSGFSPIAGNGFSGRTDVVRALFSIWEPLQAAFSKDGATVQIDHSGAIFDRAAISLEGFARPLWGIVPYVMGGGEFDNWDLFNRGLSNGTDPDHPEYWGDITDIDQRQVELAAIGFALAVVPEHFWEPLTEEAKKNVIRYLLMGREHDLPECNWHFFRVLMDLGLNRAGAVYDQAKLSNESFDKIDRYYIEDGWYRDGDPKGELYRMDYYNPFAMHLYGLLYSALQPNDTERVEKYRSRAREFTKEFVNFFADDGSSVPYGRSLTYRFACGSFWGALAFADEEALPWGVIKGLYLRHLRWWSQQPISSLNSNILSVGYCYPNTFFSEGYNSACSPYWAMKAFLPLALPESHPFWSSKEVDLDHVKVPFVSSVPGFVFSHNPKNTVMLVSGPERKDMRFVTEKYNKFAYSSRYGFSIEADYERFYAGVFDNMLAFSDDGAHFRVRERCAVAKVSGTILYSLWNPWSDVKVETWLIPCGPWHTRVHKIVSPRKLSTIEGGFCVPLADFNKDLRFQKENYALVQAEEDISCITELSDTKRTGRVHKPEGNTNLMFSRTLVPQLLADIEPNKEHIFVTAVLASPDKLAAQTALKNPPPVPDIKQLVELAGKADLVGIMK</sequence>
<evidence type="ECO:0000259" key="1">
    <source>
        <dbReference type="Pfam" id="PF10022"/>
    </source>
</evidence>
<dbReference type="PANTHER" id="PTHR35339">
    <property type="entry name" value="LINALOOL DEHYDRATASE_ISOMERASE DOMAIN-CONTAINING PROTEIN"/>
    <property type="match status" value="1"/>
</dbReference>
<dbReference type="PIRSF" id="PIRSF014753">
    <property type="entry name" value="UCP014753"/>
    <property type="match status" value="1"/>
</dbReference>
<reference evidence="3 4" key="1">
    <citation type="submission" date="2016-02" db="EMBL/GenBank/DDBJ databases">
        <title>Complete genome sequence and transcriptome regulation of the pentose utilising yeast Sugiyamaella lignohabitans.</title>
        <authorList>
            <person name="Bellasio M."/>
            <person name="Peymann A."/>
            <person name="Valli M."/>
            <person name="Sipitzky M."/>
            <person name="Graf A."/>
            <person name="Sauer M."/>
            <person name="Marx H."/>
            <person name="Mattanovich D."/>
        </authorList>
    </citation>
    <scope>NUCLEOTIDE SEQUENCE [LARGE SCALE GENOMIC DNA]</scope>
    <source>
        <strain evidence="3 4">CBS 10342</strain>
    </source>
</reference>
<dbReference type="InterPro" id="IPR049349">
    <property type="entry name" value="DUF2264_N"/>
</dbReference>
<dbReference type="EMBL" id="CP014502">
    <property type="protein sequence ID" value="ANB14195.1"/>
    <property type="molecule type" value="Genomic_DNA"/>
</dbReference>
<dbReference type="OrthoDB" id="5150166at2759"/>
<gene>
    <name evidence="3" type="ORF">AWJ20_5156</name>
</gene>
<evidence type="ECO:0000313" key="4">
    <source>
        <dbReference type="Proteomes" id="UP000189580"/>
    </source>
</evidence>
<dbReference type="PANTHER" id="PTHR35339:SF4">
    <property type="entry name" value="LINALOOL DEHYDRATASE_ISOMERASE DOMAIN-CONTAINING PROTEIN"/>
    <property type="match status" value="1"/>
</dbReference>
<proteinExistence type="predicted"/>
<accession>A0A167EKV4</accession>
<dbReference type="GeneID" id="30037367"/>
<dbReference type="InterPro" id="IPR016624">
    <property type="entry name" value="UCP014753"/>
</dbReference>
<dbReference type="Pfam" id="PF10022">
    <property type="entry name" value="DUF2264"/>
    <property type="match status" value="1"/>
</dbReference>
<name>A0A167EKV4_9ASCO</name>
<protein>
    <recommendedName>
        <fullName evidence="5">DUF2264 domain-containing protein</fullName>
    </recommendedName>
</protein>
<evidence type="ECO:0008006" key="5">
    <source>
        <dbReference type="Google" id="ProtNLM"/>
    </source>
</evidence>